<protein>
    <submittedName>
        <fullName evidence="1">Uncharacterized protein</fullName>
    </submittedName>
</protein>
<accession>A0A8I0DNX5</accession>
<gene>
    <name evidence="1" type="ORF">H8S54_07780</name>
</gene>
<evidence type="ECO:0000313" key="2">
    <source>
        <dbReference type="Proteomes" id="UP000652847"/>
    </source>
</evidence>
<sequence length="73" mass="8627">MSTKYSVQLQESQQPSCHNPYNVFYDNYLNTNATTECTGLGYRMPHTREEWDACRQVFDFLPVPFLDSEDMKH</sequence>
<dbReference type="AlphaFoldDB" id="A0A8I0DNX5"/>
<comment type="caution">
    <text evidence="1">The sequence shown here is derived from an EMBL/GenBank/DDBJ whole genome shotgun (WGS) entry which is preliminary data.</text>
</comment>
<evidence type="ECO:0000313" key="1">
    <source>
        <dbReference type="EMBL" id="MBC5651004.1"/>
    </source>
</evidence>
<dbReference type="EMBL" id="JACOOT010000017">
    <property type="protein sequence ID" value="MBC5651004.1"/>
    <property type="molecule type" value="Genomic_DNA"/>
</dbReference>
<name>A0A8I0DNX5_9FIRM</name>
<dbReference type="Proteomes" id="UP000652847">
    <property type="component" value="Unassembled WGS sequence"/>
</dbReference>
<dbReference type="RefSeq" id="WP_021925943.1">
    <property type="nucleotide sequence ID" value="NZ_JACOOT010000017.1"/>
</dbReference>
<proteinExistence type="predicted"/>
<keyword evidence="2" id="KW-1185">Reference proteome</keyword>
<reference evidence="1 2" key="1">
    <citation type="submission" date="2020-08" db="EMBL/GenBank/DDBJ databases">
        <title>Genome public.</title>
        <authorList>
            <person name="Liu C."/>
            <person name="Sun Q."/>
        </authorList>
    </citation>
    <scope>NUCLEOTIDE SEQUENCE [LARGE SCALE GENOMIC DNA]</scope>
    <source>
        <strain evidence="1 2">BX17</strain>
    </source>
</reference>
<organism evidence="1 2">
    <name type="scientific">Blautia segnis</name>
    <dbReference type="NCBI Taxonomy" id="2763030"/>
    <lineage>
        <taxon>Bacteria</taxon>
        <taxon>Bacillati</taxon>
        <taxon>Bacillota</taxon>
        <taxon>Clostridia</taxon>
        <taxon>Lachnospirales</taxon>
        <taxon>Lachnospiraceae</taxon>
        <taxon>Blautia</taxon>
    </lineage>
</organism>